<dbReference type="InterPro" id="IPR002656">
    <property type="entry name" value="Acyl_transf_3_dom"/>
</dbReference>
<keyword evidence="1" id="KW-0812">Transmembrane</keyword>
<dbReference type="Proteomes" id="UP000683507">
    <property type="component" value="Chromosome"/>
</dbReference>
<feature type="transmembrane region" description="Helical" evidence="1">
    <location>
        <begin position="84"/>
        <end position="104"/>
    </location>
</feature>
<dbReference type="InterPro" id="IPR050879">
    <property type="entry name" value="Acyltransferase_3"/>
</dbReference>
<reference evidence="4" key="1">
    <citation type="submission" date="2021-04" db="EMBL/GenBank/DDBJ databases">
        <authorList>
            <person name="Rodrigo-Torres L."/>
            <person name="Arahal R. D."/>
            <person name="Lucena T."/>
        </authorList>
    </citation>
    <scope>NUCLEOTIDE SEQUENCE</scope>
    <source>
        <strain evidence="4">AS29M-1</strain>
    </source>
</reference>
<name>A0A916JK04_9FLAO</name>
<dbReference type="Pfam" id="PF19040">
    <property type="entry name" value="SGNH"/>
    <property type="match status" value="1"/>
</dbReference>
<feature type="transmembrane region" description="Helical" evidence="1">
    <location>
        <begin position="238"/>
        <end position="257"/>
    </location>
</feature>
<evidence type="ECO:0000259" key="3">
    <source>
        <dbReference type="Pfam" id="PF19040"/>
    </source>
</evidence>
<feature type="transmembrane region" description="Helical" evidence="1">
    <location>
        <begin position="179"/>
        <end position="198"/>
    </location>
</feature>
<dbReference type="AlphaFoldDB" id="A0A916JK04"/>
<feature type="transmembrane region" description="Helical" evidence="1">
    <location>
        <begin position="301"/>
        <end position="320"/>
    </location>
</feature>
<dbReference type="RefSeq" id="WP_258540834.1">
    <property type="nucleotide sequence ID" value="NZ_OU015584.1"/>
</dbReference>
<organism evidence="4 5">
    <name type="scientific">Parvicella tangerina</name>
    <dbReference type="NCBI Taxonomy" id="2829795"/>
    <lineage>
        <taxon>Bacteria</taxon>
        <taxon>Pseudomonadati</taxon>
        <taxon>Bacteroidota</taxon>
        <taxon>Flavobacteriia</taxon>
        <taxon>Flavobacteriales</taxon>
        <taxon>Parvicellaceae</taxon>
        <taxon>Parvicella</taxon>
    </lineage>
</organism>
<protein>
    <recommendedName>
        <fullName evidence="6">Acyltransferase</fullName>
    </recommendedName>
</protein>
<feature type="domain" description="Acyltransferase 3" evidence="2">
    <location>
        <begin position="18"/>
        <end position="345"/>
    </location>
</feature>
<dbReference type="KEGG" id="ptan:CRYO30217_00603"/>
<dbReference type="GO" id="GO:0016020">
    <property type="term" value="C:membrane"/>
    <property type="evidence" value="ECO:0007669"/>
    <property type="project" value="TreeGrafter"/>
</dbReference>
<dbReference type="Pfam" id="PF01757">
    <property type="entry name" value="Acyl_transf_3"/>
    <property type="match status" value="1"/>
</dbReference>
<evidence type="ECO:0000313" key="5">
    <source>
        <dbReference type="Proteomes" id="UP000683507"/>
    </source>
</evidence>
<keyword evidence="1" id="KW-0472">Membrane</keyword>
<keyword evidence="1" id="KW-1133">Transmembrane helix</keyword>
<dbReference type="EMBL" id="OU015584">
    <property type="protein sequence ID" value="CAG5078201.1"/>
    <property type="molecule type" value="Genomic_DNA"/>
</dbReference>
<feature type="transmembrane region" description="Helical" evidence="1">
    <location>
        <begin position="44"/>
        <end position="63"/>
    </location>
</feature>
<keyword evidence="5" id="KW-1185">Reference proteome</keyword>
<dbReference type="PANTHER" id="PTHR23028:SF53">
    <property type="entry name" value="ACYL_TRANSF_3 DOMAIN-CONTAINING PROTEIN"/>
    <property type="match status" value="1"/>
</dbReference>
<dbReference type="GO" id="GO:0009103">
    <property type="term" value="P:lipopolysaccharide biosynthetic process"/>
    <property type="evidence" value="ECO:0007669"/>
    <property type="project" value="TreeGrafter"/>
</dbReference>
<sequence>MIKDSHSSINLKKYSIPIDGLRAIAVLAVIINHFKDFLLPSGYLGVDVFFVISGFVITSSLLNRKKTDLKSFFIGFYKRRVKRLVPALLFCFVIASLCISFFSLQPNRYISTGLLSIPGLSNFNLYLNAVDYWGESSKLNPFTHTWSLAVEEQFYYFYPLIIWLLFARRTAKEKDHSKSLFATIFILSLVSLGLYLYTIDTNPMGAYFLMPFRFWEIGLGCLLFFHLKRGNNDLVSRIIYKTPLTFLLLITLMIFLLPKNDTGWTTLSIGFVSYLTILKIKLCELDKLREFKVLDNPLMVYLGKISYSLYLWHWVILTIARWTIGVSITTLPILIVLFFGLSMISYHLIEMPLRHTSWRREIKPKLTLGLLMVPFLLIVYSFKFSTINRFYAGKVQEVTVDEHHNSLEPTIDNPKCSKIRVFGNSHSIHILPMLKVIADKYGIEIIKNNDPNYILIPNGTMEDMPKLDAALASLKKDDILILSSRMRYLYEIPYLNGSGEKYIDHSEIKLEQGFGYDMWVKELTEVLNKTRERGINVILFLPNVEFDVPVPNNTEICTPQWFRNISPECNPVAKKDFLESRFPEKWYAKMKQLSQENSHLFLFNPLPIYCPEGDNCPRTIEGVIAFRDTHHLTKEGALLMLDHFYSFLIEHKLL</sequence>
<evidence type="ECO:0000256" key="1">
    <source>
        <dbReference type="SAM" id="Phobius"/>
    </source>
</evidence>
<evidence type="ECO:0008006" key="6">
    <source>
        <dbReference type="Google" id="ProtNLM"/>
    </source>
</evidence>
<feature type="transmembrane region" description="Helical" evidence="1">
    <location>
        <begin position="146"/>
        <end position="167"/>
    </location>
</feature>
<gene>
    <name evidence="4" type="ORF">CRYO30217_00603</name>
</gene>
<feature type="transmembrane region" description="Helical" evidence="1">
    <location>
        <begin position="366"/>
        <end position="382"/>
    </location>
</feature>
<feature type="domain" description="SGNH" evidence="3">
    <location>
        <begin position="418"/>
        <end position="644"/>
    </location>
</feature>
<dbReference type="GO" id="GO:0016747">
    <property type="term" value="F:acyltransferase activity, transferring groups other than amino-acyl groups"/>
    <property type="evidence" value="ECO:0007669"/>
    <property type="project" value="InterPro"/>
</dbReference>
<accession>A0A916JK04</accession>
<evidence type="ECO:0000313" key="4">
    <source>
        <dbReference type="EMBL" id="CAG5078201.1"/>
    </source>
</evidence>
<proteinExistence type="predicted"/>
<dbReference type="InterPro" id="IPR043968">
    <property type="entry name" value="SGNH"/>
</dbReference>
<evidence type="ECO:0000259" key="2">
    <source>
        <dbReference type="Pfam" id="PF01757"/>
    </source>
</evidence>
<feature type="transmembrane region" description="Helical" evidence="1">
    <location>
        <begin position="204"/>
        <end position="226"/>
    </location>
</feature>
<feature type="transmembrane region" description="Helical" evidence="1">
    <location>
        <begin position="326"/>
        <end position="346"/>
    </location>
</feature>
<dbReference type="PANTHER" id="PTHR23028">
    <property type="entry name" value="ACETYLTRANSFERASE"/>
    <property type="match status" value="1"/>
</dbReference>
<feature type="transmembrane region" description="Helical" evidence="1">
    <location>
        <begin position="263"/>
        <end position="280"/>
    </location>
</feature>